<evidence type="ECO:0000313" key="7">
    <source>
        <dbReference type="EMBL" id="OCH94668.1"/>
    </source>
</evidence>
<dbReference type="GO" id="GO:0016020">
    <property type="term" value="C:membrane"/>
    <property type="evidence" value="ECO:0007669"/>
    <property type="project" value="UniProtKB-SubCell"/>
</dbReference>
<dbReference type="InterPro" id="IPR020846">
    <property type="entry name" value="MFS_dom"/>
</dbReference>
<dbReference type="PANTHER" id="PTHR23502:SF60">
    <property type="entry name" value="MAJOR FACILITATOR SUPERFAMILY (MFS) PROFILE DOMAIN-CONTAINING PROTEIN-RELATED"/>
    <property type="match status" value="1"/>
</dbReference>
<feature type="transmembrane region" description="Helical" evidence="5">
    <location>
        <begin position="257"/>
        <end position="277"/>
    </location>
</feature>
<feature type="transmembrane region" description="Helical" evidence="5">
    <location>
        <begin position="419"/>
        <end position="438"/>
    </location>
</feature>
<evidence type="ECO:0000256" key="1">
    <source>
        <dbReference type="ARBA" id="ARBA00004141"/>
    </source>
</evidence>
<proteinExistence type="predicted"/>
<keyword evidence="4 5" id="KW-0472">Membrane</keyword>
<dbReference type="SUPFAM" id="SSF103473">
    <property type="entry name" value="MFS general substrate transporter"/>
    <property type="match status" value="1"/>
</dbReference>
<feature type="transmembrane region" description="Helical" evidence="5">
    <location>
        <begin position="194"/>
        <end position="216"/>
    </location>
</feature>
<evidence type="ECO:0000256" key="5">
    <source>
        <dbReference type="SAM" id="Phobius"/>
    </source>
</evidence>
<dbReference type="PANTHER" id="PTHR23502">
    <property type="entry name" value="MAJOR FACILITATOR SUPERFAMILY"/>
    <property type="match status" value="1"/>
</dbReference>
<dbReference type="PROSITE" id="PS50850">
    <property type="entry name" value="MFS"/>
    <property type="match status" value="1"/>
</dbReference>
<evidence type="ECO:0000259" key="6">
    <source>
        <dbReference type="PROSITE" id="PS50850"/>
    </source>
</evidence>
<organism evidence="7 8">
    <name type="scientific">Obba rivulosa</name>
    <dbReference type="NCBI Taxonomy" id="1052685"/>
    <lineage>
        <taxon>Eukaryota</taxon>
        <taxon>Fungi</taxon>
        <taxon>Dikarya</taxon>
        <taxon>Basidiomycota</taxon>
        <taxon>Agaricomycotina</taxon>
        <taxon>Agaricomycetes</taxon>
        <taxon>Polyporales</taxon>
        <taxon>Gelatoporiaceae</taxon>
        <taxon>Obba</taxon>
    </lineage>
</organism>
<feature type="transmembrane region" description="Helical" evidence="5">
    <location>
        <begin position="228"/>
        <end position="251"/>
    </location>
</feature>
<gene>
    <name evidence="7" type="ORF">OBBRIDRAFT_788924</name>
</gene>
<dbReference type="InterPro" id="IPR036259">
    <property type="entry name" value="MFS_trans_sf"/>
</dbReference>
<feature type="domain" description="Major facilitator superfamily (MFS) profile" evidence="6">
    <location>
        <begin position="102"/>
        <end position="537"/>
    </location>
</feature>
<name>A0A8E2DS09_9APHY</name>
<evidence type="ECO:0000256" key="2">
    <source>
        <dbReference type="ARBA" id="ARBA00022692"/>
    </source>
</evidence>
<feature type="transmembrane region" description="Helical" evidence="5">
    <location>
        <begin position="169"/>
        <end position="188"/>
    </location>
</feature>
<dbReference type="AlphaFoldDB" id="A0A8E2DS09"/>
<keyword evidence="3 5" id="KW-1133">Transmembrane helix</keyword>
<dbReference type="FunFam" id="1.20.1250.20:FF:000011">
    <property type="entry name" value="MFS multidrug transporter, putative"/>
    <property type="match status" value="1"/>
</dbReference>
<dbReference type="CDD" id="cd17323">
    <property type="entry name" value="MFS_Tpo1_MDR_like"/>
    <property type="match status" value="1"/>
</dbReference>
<feature type="transmembrane region" description="Helical" evidence="5">
    <location>
        <begin position="444"/>
        <end position="464"/>
    </location>
</feature>
<feature type="transmembrane region" description="Helical" evidence="5">
    <location>
        <begin position="378"/>
        <end position="398"/>
    </location>
</feature>
<dbReference type="InterPro" id="IPR011701">
    <property type="entry name" value="MFS"/>
</dbReference>
<dbReference type="Gene3D" id="1.20.1250.20">
    <property type="entry name" value="MFS general substrate transporter like domains"/>
    <property type="match status" value="1"/>
</dbReference>
<feature type="transmembrane region" description="Helical" evidence="5">
    <location>
        <begin position="507"/>
        <end position="533"/>
    </location>
</feature>
<keyword evidence="8" id="KW-1185">Reference proteome</keyword>
<evidence type="ECO:0000256" key="4">
    <source>
        <dbReference type="ARBA" id="ARBA00023136"/>
    </source>
</evidence>
<feature type="transmembrane region" description="Helical" evidence="5">
    <location>
        <begin position="139"/>
        <end position="157"/>
    </location>
</feature>
<feature type="transmembrane region" description="Helical" evidence="5">
    <location>
        <begin position="100"/>
        <end position="119"/>
    </location>
</feature>
<protein>
    <submittedName>
        <fullName evidence="7">MFS polyamine transporter</fullName>
    </submittedName>
</protein>
<comment type="subcellular location">
    <subcellularLocation>
        <location evidence="1">Membrane</location>
        <topology evidence="1">Multi-pass membrane protein</topology>
    </subcellularLocation>
</comment>
<accession>A0A8E2DS09</accession>
<feature type="transmembrane region" description="Helical" evidence="5">
    <location>
        <begin position="476"/>
        <end position="501"/>
    </location>
</feature>
<evidence type="ECO:0000313" key="8">
    <source>
        <dbReference type="Proteomes" id="UP000250043"/>
    </source>
</evidence>
<dbReference type="Pfam" id="PF07690">
    <property type="entry name" value="MFS_1"/>
    <property type="match status" value="1"/>
</dbReference>
<dbReference type="OrthoDB" id="6770063at2759"/>
<reference evidence="7 8" key="1">
    <citation type="submission" date="2016-07" db="EMBL/GenBank/DDBJ databases">
        <title>Draft genome of the white-rot fungus Obba rivulosa 3A-2.</title>
        <authorList>
            <consortium name="DOE Joint Genome Institute"/>
            <person name="Miettinen O."/>
            <person name="Riley R."/>
            <person name="Acob R."/>
            <person name="Barry K."/>
            <person name="Cullen D."/>
            <person name="De Vries R."/>
            <person name="Hainaut M."/>
            <person name="Hatakka A."/>
            <person name="Henrissat B."/>
            <person name="Hilden K."/>
            <person name="Kuo R."/>
            <person name="Labutti K."/>
            <person name="Lipzen A."/>
            <person name="Makela M.R."/>
            <person name="Sandor L."/>
            <person name="Spatafora J.W."/>
            <person name="Grigoriev I.V."/>
            <person name="Hibbett D.S."/>
        </authorList>
    </citation>
    <scope>NUCLEOTIDE SEQUENCE [LARGE SCALE GENOMIC DNA]</scope>
    <source>
        <strain evidence="7 8">3A-2</strain>
    </source>
</reference>
<dbReference type="GO" id="GO:0022857">
    <property type="term" value="F:transmembrane transporter activity"/>
    <property type="evidence" value="ECO:0007669"/>
    <property type="project" value="InterPro"/>
</dbReference>
<sequence>MVSIPQVILMQELSLQRSDSSLGTTARDEAGLLSKVQSDSTLRTTAQKGSSLLRVQSSKGELSESETFVSQRQADEPIIVDWDDPLDPGNPRNWTKAAKWAAAFTVSAFTFISPISSSMVAPAAGQIAQDFHITNTVEIALTISVFILGYTVGPLFLGPLSEIYGRTIIIHISNIFFIAWNIGCGFAQSKGQLIAFRFLSGIGGSAPLSIGGAVLADLWVPEERGQAIAIYSLAPLLGPAIGPVAGAWIAQLSTWRWVFHSTSITAAVIQVCGFLFLKETYAPLLLDRRAKTLQASMDAEKGNRRPVRTVYEIGQKKTTKEILKQAVFRPFQLFIQEPMIQLLGVYLAFVYGVVYLVLTVMPEIFANVYHEPIGIAGLHYISLAVGLTIASQTNAYYLDKLYVYLKKRNNGVGEPEFRLPCVMPGTILLPIGLLMVGWGAQEHVFWLVPDIGFALIGAGIILVFQGMQTYVIDAFTTYAASALAAVSCFRSLAGFGFPLFAEAMFDALGYGVGCTILAAFAVGVGCPSIWLFWKYGARIRAMSRHAQKETAAT</sequence>
<dbReference type="Proteomes" id="UP000250043">
    <property type="component" value="Unassembled WGS sequence"/>
</dbReference>
<evidence type="ECO:0000256" key="3">
    <source>
        <dbReference type="ARBA" id="ARBA00022989"/>
    </source>
</evidence>
<dbReference type="EMBL" id="KV722341">
    <property type="protein sequence ID" value="OCH94668.1"/>
    <property type="molecule type" value="Genomic_DNA"/>
</dbReference>
<keyword evidence="2 5" id="KW-0812">Transmembrane</keyword>
<feature type="transmembrane region" description="Helical" evidence="5">
    <location>
        <begin position="339"/>
        <end position="358"/>
    </location>
</feature>